<dbReference type="FunFam" id="3.30.559.10:FF:000035">
    <property type="entry name" value="Phenolic glucoside malonyltransferase 1"/>
    <property type="match status" value="1"/>
</dbReference>
<name>A0A087HMF4_ARAAL</name>
<keyword evidence="2" id="KW-0012">Acyltransferase</keyword>
<evidence type="ECO:0008006" key="5">
    <source>
        <dbReference type="Google" id="ProtNLM"/>
    </source>
</evidence>
<evidence type="ECO:0000256" key="2">
    <source>
        <dbReference type="ARBA" id="ARBA00023315"/>
    </source>
</evidence>
<dbReference type="PANTHER" id="PTHR31625">
    <property type="match status" value="1"/>
</dbReference>
<dbReference type="AlphaFoldDB" id="A0A087HMF4"/>
<dbReference type="OMA" id="ENNPRNH"/>
<organism evidence="3 4">
    <name type="scientific">Arabis alpina</name>
    <name type="common">Alpine rock-cress</name>
    <dbReference type="NCBI Taxonomy" id="50452"/>
    <lineage>
        <taxon>Eukaryota</taxon>
        <taxon>Viridiplantae</taxon>
        <taxon>Streptophyta</taxon>
        <taxon>Embryophyta</taxon>
        <taxon>Tracheophyta</taxon>
        <taxon>Spermatophyta</taxon>
        <taxon>Magnoliopsida</taxon>
        <taxon>eudicotyledons</taxon>
        <taxon>Gunneridae</taxon>
        <taxon>Pentapetalae</taxon>
        <taxon>rosids</taxon>
        <taxon>malvids</taxon>
        <taxon>Brassicales</taxon>
        <taxon>Brassicaceae</taxon>
        <taxon>Arabideae</taxon>
        <taxon>Arabis</taxon>
    </lineage>
</organism>
<dbReference type="InterPro" id="IPR051504">
    <property type="entry name" value="Plant_metabolite_acyltrans"/>
</dbReference>
<dbReference type="eggNOG" id="ENOG502QPXT">
    <property type="taxonomic scope" value="Eukaryota"/>
</dbReference>
<dbReference type="Proteomes" id="UP000029120">
    <property type="component" value="Chromosome 1"/>
</dbReference>
<keyword evidence="4" id="KW-1185">Reference proteome</keyword>
<dbReference type="GO" id="GO:0016747">
    <property type="term" value="F:acyltransferase activity, transferring groups other than amino-acyl groups"/>
    <property type="evidence" value="ECO:0007669"/>
    <property type="project" value="UniProtKB-ARBA"/>
</dbReference>
<dbReference type="InterPro" id="IPR023213">
    <property type="entry name" value="CAT-like_dom_sf"/>
</dbReference>
<dbReference type="SUPFAM" id="SSF52777">
    <property type="entry name" value="CoA-dependent acyltransferases"/>
    <property type="match status" value="1"/>
</dbReference>
<dbReference type="EMBL" id="CM002869">
    <property type="protein sequence ID" value="KFK43306.1"/>
    <property type="molecule type" value="Genomic_DNA"/>
</dbReference>
<keyword evidence="1" id="KW-0808">Transferase</keyword>
<gene>
    <name evidence="3" type="ordered locus">AALP_Aa1g107200</name>
</gene>
<dbReference type="Gramene" id="KFK43306">
    <property type="protein sequence ID" value="KFK43306"/>
    <property type="gene ID" value="AALP_AA1G107200"/>
</dbReference>
<protein>
    <recommendedName>
        <fullName evidence="5">BAHD acyltransferase</fullName>
    </recommendedName>
</protein>
<reference evidence="4" key="1">
    <citation type="journal article" date="2015" name="Nat. Plants">
        <title>Genome expansion of Arabis alpina linked with retrotransposition and reduced symmetric DNA methylation.</title>
        <authorList>
            <person name="Willing E.M."/>
            <person name="Rawat V."/>
            <person name="Mandakova T."/>
            <person name="Maumus F."/>
            <person name="James G.V."/>
            <person name="Nordstroem K.J."/>
            <person name="Becker C."/>
            <person name="Warthmann N."/>
            <person name="Chica C."/>
            <person name="Szarzynska B."/>
            <person name="Zytnicki M."/>
            <person name="Albani M.C."/>
            <person name="Kiefer C."/>
            <person name="Bergonzi S."/>
            <person name="Castaings L."/>
            <person name="Mateos J.L."/>
            <person name="Berns M.C."/>
            <person name="Bujdoso N."/>
            <person name="Piofczyk T."/>
            <person name="de Lorenzo L."/>
            <person name="Barrero-Sicilia C."/>
            <person name="Mateos I."/>
            <person name="Piednoel M."/>
            <person name="Hagmann J."/>
            <person name="Chen-Min-Tao R."/>
            <person name="Iglesias-Fernandez R."/>
            <person name="Schuster S.C."/>
            <person name="Alonso-Blanco C."/>
            <person name="Roudier F."/>
            <person name="Carbonero P."/>
            <person name="Paz-Ares J."/>
            <person name="Davis S.J."/>
            <person name="Pecinka A."/>
            <person name="Quesneville H."/>
            <person name="Colot V."/>
            <person name="Lysak M.A."/>
            <person name="Weigel D."/>
            <person name="Coupland G."/>
            <person name="Schneeberger K."/>
        </authorList>
    </citation>
    <scope>NUCLEOTIDE SEQUENCE [LARGE SCALE GENOMIC DNA]</scope>
    <source>
        <strain evidence="4">cv. Pajares</strain>
    </source>
</reference>
<accession>A0A087HMF4</accession>
<evidence type="ECO:0000313" key="4">
    <source>
        <dbReference type="Proteomes" id="UP000029120"/>
    </source>
</evidence>
<dbReference type="Pfam" id="PF02458">
    <property type="entry name" value="Transferase"/>
    <property type="match status" value="1"/>
</dbReference>
<dbReference type="OrthoDB" id="1862401at2759"/>
<evidence type="ECO:0000256" key="1">
    <source>
        <dbReference type="ARBA" id="ARBA00022679"/>
    </source>
</evidence>
<evidence type="ECO:0000313" key="3">
    <source>
        <dbReference type="EMBL" id="KFK43306.1"/>
    </source>
</evidence>
<proteinExistence type="predicted"/>
<sequence length="458" mass="51001">MALKVIKISRVSPATDLVDPLVVPLSFFDLGFIKRSPTERATFYRTTESSLDSFYSVILPKLERSLSLVLAHFLQLSGHLKWDPQAPKPGIVVFPQQDAVSLTVAETDANFSSLSDKGLRAEAELRGLVPELPSSSDCASLISLQITLFPSQGFCIGSTSHHVAMDGKTASKFHKSWAHICKHGTIPQDFHLPMLLDRSVINVPSTLEPRVFQLLPYLSHEKDVTKTRSLKLPPAKEISDDVVRITLELTQEKVEKLKERAKNDSARSDLHLSTFVVTYAYVWTCMVKARGGDEDRPVRFVYTVDLRDRLDPPVPDTYFGNCTLSIDLHGYKAKTFMGEDGFVNGVEILGDSVKGLGSRGVESVWEVFEEGTKNMKLGTQMLDVTGSNQFGIYGSDFGWGRPVNTELMSLYYYGQFSLSERRDETGGAEIGICLKKCEMDVFLSLFNNGFDNRKDVCS</sequence>
<dbReference type="Gene3D" id="3.30.559.10">
    <property type="entry name" value="Chloramphenicol acetyltransferase-like domain"/>
    <property type="match status" value="2"/>
</dbReference>